<dbReference type="Proteomes" id="UP000026915">
    <property type="component" value="Chromosome 8"/>
</dbReference>
<dbReference type="EMBL" id="CM001886">
    <property type="protein sequence ID" value="EOY16391.1"/>
    <property type="molecule type" value="Genomic_DNA"/>
</dbReference>
<accession>A0A061FH40</accession>
<dbReference type="Gramene" id="EOY16391">
    <property type="protein sequence ID" value="EOY16391"/>
    <property type="gene ID" value="TCM_035190"/>
</dbReference>
<dbReference type="AlphaFoldDB" id="A0A061FH40"/>
<evidence type="ECO:0000313" key="2">
    <source>
        <dbReference type="EMBL" id="EOY16391.1"/>
    </source>
</evidence>
<organism evidence="2 3">
    <name type="scientific">Theobroma cacao</name>
    <name type="common">Cacao</name>
    <name type="synonym">Cocoa</name>
    <dbReference type="NCBI Taxonomy" id="3641"/>
    <lineage>
        <taxon>Eukaryota</taxon>
        <taxon>Viridiplantae</taxon>
        <taxon>Streptophyta</taxon>
        <taxon>Embryophyta</taxon>
        <taxon>Tracheophyta</taxon>
        <taxon>Spermatophyta</taxon>
        <taxon>Magnoliopsida</taxon>
        <taxon>eudicotyledons</taxon>
        <taxon>Gunneridae</taxon>
        <taxon>Pentapetalae</taxon>
        <taxon>rosids</taxon>
        <taxon>malvids</taxon>
        <taxon>Malvales</taxon>
        <taxon>Malvaceae</taxon>
        <taxon>Byttnerioideae</taxon>
        <taxon>Theobroma</taxon>
    </lineage>
</organism>
<dbReference type="InParanoid" id="A0A061FH40"/>
<name>A0A061FH40_THECC</name>
<protein>
    <submittedName>
        <fullName evidence="2">Uncharacterized protein</fullName>
    </submittedName>
</protein>
<gene>
    <name evidence="2" type="ORF">TCM_035190</name>
</gene>
<reference evidence="2 3" key="1">
    <citation type="journal article" date="2013" name="Genome Biol.">
        <title>The genome sequence of the most widely cultivated cacao type and its use to identify candidate genes regulating pod color.</title>
        <authorList>
            <person name="Motamayor J.C."/>
            <person name="Mockaitis K."/>
            <person name="Schmutz J."/>
            <person name="Haiminen N."/>
            <person name="Iii D.L."/>
            <person name="Cornejo O."/>
            <person name="Findley S.D."/>
            <person name="Zheng P."/>
            <person name="Utro F."/>
            <person name="Royaert S."/>
            <person name="Saski C."/>
            <person name="Jenkins J."/>
            <person name="Podicheti R."/>
            <person name="Zhao M."/>
            <person name="Scheffler B.E."/>
            <person name="Stack J.C."/>
            <person name="Feltus F.A."/>
            <person name="Mustiga G.M."/>
            <person name="Amores F."/>
            <person name="Phillips W."/>
            <person name="Marelli J.P."/>
            <person name="May G.D."/>
            <person name="Shapiro H."/>
            <person name="Ma J."/>
            <person name="Bustamante C.D."/>
            <person name="Schnell R.J."/>
            <person name="Main D."/>
            <person name="Gilbert D."/>
            <person name="Parida L."/>
            <person name="Kuhn D.N."/>
        </authorList>
    </citation>
    <scope>NUCLEOTIDE SEQUENCE [LARGE SCALE GENOMIC DNA]</scope>
    <source>
        <strain evidence="3">cv. Matina 1-6</strain>
    </source>
</reference>
<feature type="region of interest" description="Disordered" evidence="1">
    <location>
        <begin position="1"/>
        <end position="24"/>
    </location>
</feature>
<evidence type="ECO:0000313" key="3">
    <source>
        <dbReference type="Proteomes" id="UP000026915"/>
    </source>
</evidence>
<proteinExistence type="predicted"/>
<dbReference type="HOGENOM" id="CLU_2517163_0_0_1"/>
<keyword evidence="3" id="KW-1185">Reference proteome</keyword>
<sequence length="85" mass="9811">MRAAHRKMPSMDGEETVNHVGCRSHAKRPNRRQWFIGAPVNNGCLPSSFCFSPLVLNFVKFFVLRKHLLYRYGHHKVVAKATHSH</sequence>
<evidence type="ECO:0000256" key="1">
    <source>
        <dbReference type="SAM" id="MobiDB-lite"/>
    </source>
</evidence>